<feature type="transmembrane region" description="Helical" evidence="5">
    <location>
        <begin position="338"/>
        <end position="358"/>
    </location>
</feature>
<feature type="transmembrane region" description="Helical" evidence="5">
    <location>
        <begin position="12"/>
        <end position="35"/>
    </location>
</feature>
<feature type="transmembrane region" description="Helical" evidence="5">
    <location>
        <begin position="150"/>
        <end position="169"/>
    </location>
</feature>
<dbReference type="AlphaFoldDB" id="A0A9W7DEZ1"/>
<dbReference type="EMBL" id="BSXU01000989">
    <property type="protein sequence ID" value="GMG22535.1"/>
    <property type="molecule type" value="Genomic_DNA"/>
</dbReference>
<dbReference type="PANTHER" id="PTHR31274:SF1">
    <property type="entry name" value="AGL149CP"/>
    <property type="match status" value="1"/>
</dbReference>
<evidence type="ECO:0000313" key="7">
    <source>
        <dbReference type="Proteomes" id="UP001165063"/>
    </source>
</evidence>
<dbReference type="InterPro" id="IPR004776">
    <property type="entry name" value="Mem_transp_PIN-like"/>
</dbReference>
<evidence type="ECO:0000256" key="2">
    <source>
        <dbReference type="ARBA" id="ARBA00022692"/>
    </source>
</evidence>
<dbReference type="GO" id="GO:0055085">
    <property type="term" value="P:transmembrane transport"/>
    <property type="evidence" value="ECO:0007669"/>
    <property type="project" value="InterPro"/>
</dbReference>
<feature type="transmembrane region" description="Helical" evidence="5">
    <location>
        <begin position="413"/>
        <end position="430"/>
    </location>
</feature>
<dbReference type="Proteomes" id="UP001165063">
    <property type="component" value="Unassembled WGS sequence"/>
</dbReference>
<sequence>MSDTLDNISVGSIIYIAVKPIIKIYMIIGVGFLLARKNVLSIDTTRNISYIVVTVLFPCLNFAKIVTNIDNSFLPQIGTIMITLVMIMIGQGLLTFGVGLLAGCPRSWWGGLFMCGLLPNIADLPIAYLQGMQSSNVFADIDLGVSYVCIYGAVHGFVQFNLGAFRVVGIDFDYDKRKKVDEETCKVSESNSPKPEKIEVHSDVDDGDKISVQSYVEDNNYTQSIYGSDEVISRRTPSSLSSLNSRVSHTLGTELVKNPTAGASIYNNPTRSNHVESINDLVKVYSKYNNQSGIHEEEVNDLDESHGVTDKKQPAKSKVREQFDTFVATFIENTLKPASISTVVSIIICMVPWLKALFVKTHQAHLSPAPDKEPPLSFFIDFTSYIGNAQVPFGLMLLGGTIGRIRLEALPKGLWKMPVVVTIVKLIFFIL</sequence>
<keyword evidence="2 5" id="KW-0812">Transmembrane</keyword>
<proteinExistence type="predicted"/>
<keyword evidence="7" id="KW-1185">Reference proteome</keyword>
<gene>
    <name evidence="6" type="ORF">Amon01_000264500</name>
</gene>
<dbReference type="OrthoDB" id="435607at2759"/>
<reference evidence="6" key="1">
    <citation type="submission" date="2023-04" db="EMBL/GenBank/DDBJ databases">
        <title>Ambrosiozyma monospora NBRC 1965.</title>
        <authorList>
            <person name="Ichikawa N."/>
            <person name="Sato H."/>
            <person name="Tonouchi N."/>
        </authorList>
    </citation>
    <scope>NUCLEOTIDE SEQUENCE</scope>
    <source>
        <strain evidence="6">NBRC 1965</strain>
    </source>
</reference>
<feature type="transmembrane region" description="Helical" evidence="5">
    <location>
        <begin position="378"/>
        <end position="401"/>
    </location>
</feature>
<comment type="subcellular location">
    <subcellularLocation>
        <location evidence="1">Membrane</location>
        <topology evidence="1">Multi-pass membrane protein</topology>
    </subcellularLocation>
</comment>
<name>A0A9W7DEZ1_AMBMO</name>
<evidence type="ECO:0000256" key="3">
    <source>
        <dbReference type="ARBA" id="ARBA00022989"/>
    </source>
</evidence>
<feature type="transmembrane region" description="Helical" evidence="5">
    <location>
        <begin position="77"/>
        <end position="101"/>
    </location>
</feature>
<feature type="transmembrane region" description="Helical" evidence="5">
    <location>
        <begin position="108"/>
        <end position="130"/>
    </location>
</feature>
<protein>
    <submittedName>
        <fullName evidence="6">Unnamed protein product</fullName>
    </submittedName>
</protein>
<evidence type="ECO:0000256" key="1">
    <source>
        <dbReference type="ARBA" id="ARBA00004141"/>
    </source>
</evidence>
<evidence type="ECO:0000256" key="5">
    <source>
        <dbReference type="SAM" id="Phobius"/>
    </source>
</evidence>
<feature type="transmembrane region" description="Helical" evidence="5">
    <location>
        <begin position="47"/>
        <end position="65"/>
    </location>
</feature>
<dbReference type="PANTHER" id="PTHR31274">
    <property type="entry name" value="PROTEIN ECM3"/>
    <property type="match status" value="1"/>
</dbReference>
<evidence type="ECO:0000313" key="6">
    <source>
        <dbReference type="EMBL" id="GMG22535.1"/>
    </source>
</evidence>
<accession>A0A9W7DEZ1</accession>
<keyword evidence="4 5" id="KW-0472">Membrane</keyword>
<dbReference type="Pfam" id="PF03547">
    <property type="entry name" value="Mem_trans"/>
    <property type="match status" value="1"/>
</dbReference>
<organism evidence="6 7">
    <name type="scientific">Ambrosiozyma monospora</name>
    <name type="common">Yeast</name>
    <name type="synonym">Endomycopsis monosporus</name>
    <dbReference type="NCBI Taxonomy" id="43982"/>
    <lineage>
        <taxon>Eukaryota</taxon>
        <taxon>Fungi</taxon>
        <taxon>Dikarya</taxon>
        <taxon>Ascomycota</taxon>
        <taxon>Saccharomycotina</taxon>
        <taxon>Pichiomycetes</taxon>
        <taxon>Pichiales</taxon>
        <taxon>Pichiaceae</taxon>
        <taxon>Ambrosiozyma</taxon>
    </lineage>
</organism>
<dbReference type="GO" id="GO:0016020">
    <property type="term" value="C:membrane"/>
    <property type="evidence" value="ECO:0007669"/>
    <property type="project" value="UniProtKB-SubCell"/>
</dbReference>
<comment type="caution">
    <text evidence="6">The sequence shown here is derived from an EMBL/GenBank/DDBJ whole genome shotgun (WGS) entry which is preliminary data.</text>
</comment>
<dbReference type="InterPro" id="IPR040254">
    <property type="entry name" value="Ecm3-like"/>
</dbReference>
<keyword evidence="3 5" id="KW-1133">Transmembrane helix</keyword>
<evidence type="ECO:0000256" key="4">
    <source>
        <dbReference type="ARBA" id="ARBA00023136"/>
    </source>
</evidence>